<dbReference type="GO" id="GO:0005829">
    <property type="term" value="C:cytosol"/>
    <property type="evidence" value="ECO:0007669"/>
    <property type="project" value="TreeGrafter"/>
</dbReference>
<name>A0AA39C493_9HYME</name>
<protein>
    <recommendedName>
        <fullName evidence="3">Heat shock factor 2-binding protein</fullName>
    </recommendedName>
</protein>
<proteinExistence type="predicted"/>
<dbReference type="InterPro" id="IPR039584">
    <property type="entry name" value="HSF2BP"/>
</dbReference>
<organism evidence="1 2">
    <name type="scientific">Microctonus aethiopoides</name>
    <dbReference type="NCBI Taxonomy" id="144406"/>
    <lineage>
        <taxon>Eukaryota</taxon>
        <taxon>Metazoa</taxon>
        <taxon>Ecdysozoa</taxon>
        <taxon>Arthropoda</taxon>
        <taxon>Hexapoda</taxon>
        <taxon>Insecta</taxon>
        <taxon>Pterygota</taxon>
        <taxon>Neoptera</taxon>
        <taxon>Endopterygota</taxon>
        <taxon>Hymenoptera</taxon>
        <taxon>Apocrita</taxon>
        <taxon>Ichneumonoidea</taxon>
        <taxon>Braconidae</taxon>
        <taxon>Euphorinae</taxon>
        <taxon>Microctonus</taxon>
    </lineage>
</organism>
<evidence type="ECO:0000313" key="2">
    <source>
        <dbReference type="Proteomes" id="UP001168990"/>
    </source>
</evidence>
<reference evidence="1" key="2">
    <citation type="submission" date="2023-03" db="EMBL/GenBank/DDBJ databases">
        <authorList>
            <person name="Inwood S.N."/>
            <person name="Skelly J.G."/>
            <person name="Guhlin J."/>
            <person name="Harrop T.W.R."/>
            <person name="Goldson S.G."/>
            <person name="Dearden P.K."/>
        </authorList>
    </citation>
    <scope>NUCLEOTIDE SEQUENCE</scope>
    <source>
        <strain evidence="1">Irish</strain>
        <tissue evidence="1">Whole body</tissue>
    </source>
</reference>
<dbReference type="EMBL" id="JAQQBS010001425">
    <property type="protein sequence ID" value="KAK0157645.1"/>
    <property type="molecule type" value="Genomic_DNA"/>
</dbReference>
<dbReference type="AlphaFoldDB" id="A0AA39C493"/>
<evidence type="ECO:0008006" key="3">
    <source>
        <dbReference type="Google" id="ProtNLM"/>
    </source>
</evidence>
<evidence type="ECO:0000313" key="1">
    <source>
        <dbReference type="EMBL" id="KAK0157645.1"/>
    </source>
</evidence>
<comment type="caution">
    <text evidence="1">The sequence shown here is derived from an EMBL/GenBank/DDBJ whole genome shotgun (WGS) entry which is preliminary data.</text>
</comment>
<gene>
    <name evidence="1" type="ORF">PV328_011356</name>
</gene>
<keyword evidence="2" id="KW-1185">Reference proteome</keyword>
<sequence length="360" mass="40328">MESNDITSTDAILFQEDDIDNIIDKFMEARIKLASCVQDIPNAILNPAFNHDVAKARLAFRDMRKSICSIIEPLMAAQKRDADRIANLETCYGEMYSKWQNEKNKLDKAEEGILQLTAQTISQSQFCANLGAVLGNFLWISSKFPQMTNIWLHDNQTKMEEFLSIVKTVFESFVDTFKSNFPPLHNDECQFVMALMGTITNVSSTPLGRQFLATNHTGMNLIKQLIKSLALIPKESGDGLKRLMIMTLYNVSLNRVGLPFLLELKVDENIGPCLIDDTIAIDIQVSALYLLQSLTYNLTNPYILQRIIDSIPMDRIKSLAVSLNNDNNISKIAQEVVANINNCKSSADTVSQVSSSTDNN</sequence>
<dbReference type="PANTHER" id="PTHR15434:SF2">
    <property type="entry name" value="HEAT SHOCK FACTOR 2-BINDING PROTEIN"/>
    <property type="match status" value="1"/>
</dbReference>
<accession>A0AA39C493</accession>
<dbReference type="Proteomes" id="UP001168990">
    <property type="component" value="Unassembled WGS sequence"/>
</dbReference>
<reference evidence="1" key="1">
    <citation type="journal article" date="2023" name="bioRxiv">
        <title>Scaffold-level genome assemblies of two parasitoid biocontrol wasps reveal the parthenogenesis mechanism and an associated novel virus.</title>
        <authorList>
            <person name="Inwood S."/>
            <person name="Skelly J."/>
            <person name="Guhlin J."/>
            <person name="Harrop T."/>
            <person name="Goldson S."/>
            <person name="Dearden P."/>
        </authorList>
    </citation>
    <scope>NUCLEOTIDE SEQUENCE</scope>
    <source>
        <strain evidence="1">Irish</strain>
        <tissue evidence="1">Whole body</tissue>
    </source>
</reference>
<dbReference type="PANTHER" id="PTHR15434">
    <property type="entry name" value="HEAT SHOCK FACTOR 2-BINDING PROTEIN"/>
    <property type="match status" value="1"/>
</dbReference>